<dbReference type="Pfam" id="PF00028">
    <property type="entry name" value="Cadherin"/>
    <property type="match status" value="1"/>
</dbReference>
<evidence type="ECO:0000313" key="10">
    <source>
        <dbReference type="Proteomes" id="UP001596456"/>
    </source>
</evidence>
<reference evidence="10" key="1">
    <citation type="journal article" date="2019" name="Int. J. Syst. Evol. Microbiol.">
        <title>The Global Catalogue of Microorganisms (GCM) 10K type strain sequencing project: providing services to taxonomists for standard genome sequencing and annotation.</title>
        <authorList>
            <consortium name="The Broad Institute Genomics Platform"/>
            <consortium name="The Broad Institute Genome Sequencing Center for Infectious Disease"/>
            <person name="Wu L."/>
            <person name="Ma J."/>
        </authorList>
    </citation>
    <scope>NUCLEOTIDE SEQUENCE [LARGE SCALE GENOMIC DNA]</scope>
    <source>
        <strain evidence="10">CGMCC 1.16275</strain>
    </source>
</reference>
<dbReference type="SMART" id="SM00112">
    <property type="entry name" value="CA"/>
    <property type="match status" value="1"/>
</dbReference>
<dbReference type="InterPro" id="IPR050971">
    <property type="entry name" value="Cadherin-domain_protein"/>
</dbReference>
<evidence type="ECO:0000256" key="1">
    <source>
        <dbReference type="ARBA" id="ARBA00004370"/>
    </source>
</evidence>
<keyword evidence="2" id="KW-0812">Transmembrane</keyword>
<dbReference type="SUPFAM" id="SSF49313">
    <property type="entry name" value="Cadherin-like"/>
    <property type="match status" value="1"/>
</dbReference>
<gene>
    <name evidence="9" type="ORF">ACFQPS_17960</name>
</gene>
<dbReference type="RefSeq" id="WP_377360598.1">
    <property type="nucleotide sequence ID" value="NZ_JBHTCM010000026.1"/>
</dbReference>
<protein>
    <submittedName>
        <fullName evidence="9">DUF4347 domain-containing protein</fullName>
    </submittedName>
</protein>
<evidence type="ECO:0000256" key="4">
    <source>
        <dbReference type="ARBA" id="ARBA00022837"/>
    </source>
</evidence>
<dbReference type="CDD" id="cd11304">
    <property type="entry name" value="Cadherin_repeat"/>
    <property type="match status" value="1"/>
</dbReference>
<dbReference type="Gene3D" id="2.60.40.60">
    <property type="entry name" value="Cadherins"/>
    <property type="match status" value="1"/>
</dbReference>
<accession>A0ABW2L0S1</accession>
<keyword evidence="5" id="KW-0130">Cell adhesion</keyword>
<proteinExistence type="predicted"/>
<dbReference type="PANTHER" id="PTHR24025">
    <property type="entry name" value="DESMOGLEIN FAMILY MEMBER"/>
    <property type="match status" value="1"/>
</dbReference>
<sequence length="1226" mass="122825">MSLDAFSSAIPGDAVSARPSVAGAFPVPVVAGWETSRNADRREVAFIDQGIADWRTLAAGVRPGIEVVLLDTVGDGLARMAAWARTRQGYDAIHVFSHGAAGTLILGSLVLDGATAASRAADLAALGAALGDDGDLLVYGCEVAKGETGAAFVDRLADLTGATVAASVDLTGNEGFGGTWALAYPGRPDGLGPFPLVPAQVSAFQGTLADASFTFDGGTGETNPGEGADPGDMLWTQDGYTLKMDFADVASYGTVEISALAHGSPSALLLTKGQAPDQSTATITFSLVDGYFFTLSSIDLSNEESVPSATEGDDLGYVISASGRSDITGAVNYSDTGGASKYQTISTPGMNFITSFQLTLTDADRIEALLDSIILSNIVRANAPVMTGIAGTVAITEDVASSLHTIFTSASFADSDSPSVIFTISADTGTLSASSGGGVSVSGTGTGTLTLAGAPGDIATFLKVDGTVTYLQATPDANGSNKATLTLSSADADGSVALGSVQVNITAVNDAPVITSDGGGATAAVTVAENTTTVTTVVATDVDTGDTITYSIDGGADQNLFNINSSTGALTFKSAPDFEAPGDNGANNTYEVIVKASDGNGGADSQTVNVTVTNVNEAPTLTATGANPTFTEGGSAKTLFTGTSSSAIDAGQTLTGLTLTVSNVSAGDILSVAGVNMALDSDGTYTVATGTGTVAVAGSTATVTVTGLVYSTNSFNSLVNKGIQFSSTSTNPGTTARVVTITGLTDSGASDNSTSLNLTSTVSVVGQPDVTSVTLPPNGTYKIGDNLTFTVNFDQAVTVDTSGGTPRIALTVGSTTTYAEYVSGSGSAALAFSYTVGTGDADADGLTLADTSLQTNGGTLTGTTGGIAAALPLGTIGSLADVKVDGVRPTITGVSIPDQTYKIGDTITVTITAGEAGLSLHGGSLNGIALTDLQDKGGGTYTAIYTVSEGDSDRAAGGDIPVHIVLKDAAGNISDAWTTPISQSNDAIDATAPAAPTLGFTDTGASDSDGITKDNVITVSNLEAGAAWKYSTNGGASWTTGTGIGFALKNGTYSSTDIIVRQIDAAGNSGAPADLSAKGATIVIDRYDENDFDNTWAALPELTISRGTPSDDLTNADELIITLNFSEKVANVTVDDFEMVGIGGAVVAADFDLINGANALEYTVKVSGGDIADYNGFVRLSLKTGHGITDLAGNPLLNGLVNSGGEYTLDNTVPTTPTLALASDTG</sequence>
<dbReference type="PROSITE" id="PS50268">
    <property type="entry name" value="CADHERIN_2"/>
    <property type="match status" value="1"/>
</dbReference>
<keyword evidence="4" id="KW-0106">Calcium</keyword>
<evidence type="ECO:0000256" key="6">
    <source>
        <dbReference type="ARBA" id="ARBA00022989"/>
    </source>
</evidence>
<dbReference type="Pfam" id="PF14252">
    <property type="entry name" value="DUF4347"/>
    <property type="match status" value="1"/>
</dbReference>
<dbReference type="Proteomes" id="UP001596456">
    <property type="component" value="Unassembled WGS sequence"/>
</dbReference>
<evidence type="ECO:0000256" key="2">
    <source>
        <dbReference type="ARBA" id="ARBA00022692"/>
    </source>
</evidence>
<evidence type="ECO:0000313" key="9">
    <source>
        <dbReference type="EMBL" id="MFC7335057.1"/>
    </source>
</evidence>
<comment type="caution">
    <text evidence="9">The sequence shown here is derived from an EMBL/GenBank/DDBJ whole genome shotgun (WGS) entry which is preliminary data.</text>
</comment>
<evidence type="ECO:0000256" key="7">
    <source>
        <dbReference type="ARBA" id="ARBA00023136"/>
    </source>
</evidence>
<dbReference type="InterPro" id="IPR015919">
    <property type="entry name" value="Cadherin-like_sf"/>
</dbReference>
<feature type="non-terminal residue" evidence="9">
    <location>
        <position position="1226"/>
    </location>
</feature>
<keyword evidence="10" id="KW-1185">Reference proteome</keyword>
<keyword evidence="7" id="KW-0472">Membrane</keyword>
<evidence type="ECO:0000256" key="5">
    <source>
        <dbReference type="ARBA" id="ARBA00022889"/>
    </source>
</evidence>
<keyword evidence="3" id="KW-0677">Repeat</keyword>
<comment type="subcellular location">
    <subcellularLocation>
        <location evidence="1">Membrane</location>
    </subcellularLocation>
</comment>
<evidence type="ECO:0000259" key="8">
    <source>
        <dbReference type="PROSITE" id="PS50268"/>
    </source>
</evidence>
<dbReference type="InterPro" id="IPR002126">
    <property type="entry name" value="Cadherin-like_dom"/>
</dbReference>
<organism evidence="9 10">
    <name type="scientific">Rhodocista pekingensis</name>
    <dbReference type="NCBI Taxonomy" id="201185"/>
    <lineage>
        <taxon>Bacteria</taxon>
        <taxon>Pseudomonadati</taxon>
        <taxon>Pseudomonadota</taxon>
        <taxon>Alphaproteobacteria</taxon>
        <taxon>Rhodospirillales</taxon>
        <taxon>Azospirillaceae</taxon>
        <taxon>Rhodocista</taxon>
    </lineage>
</organism>
<dbReference type="EMBL" id="JBHTCM010000026">
    <property type="protein sequence ID" value="MFC7335057.1"/>
    <property type="molecule type" value="Genomic_DNA"/>
</dbReference>
<feature type="domain" description="Cadherin" evidence="8">
    <location>
        <begin position="519"/>
        <end position="630"/>
    </location>
</feature>
<evidence type="ECO:0000256" key="3">
    <source>
        <dbReference type="ARBA" id="ARBA00022737"/>
    </source>
</evidence>
<dbReference type="InterPro" id="IPR025592">
    <property type="entry name" value="DUF4347"/>
</dbReference>
<dbReference type="PANTHER" id="PTHR24025:SF23">
    <property type="entry name" value="NEURAL-CADHERIN"/>
    <property type="match status" value="1"/>
</dbReference>
<name>A0ABW2L0S1_9PROT</name>
<keyword evidence="6" id="KW-1133">Transmembrane helix</keyword>